<accession>A0A9P4JPY1</accession>
<proteinExistence type="predicted"/>
<comment type="caution">
    <text evidence="1">The sequence shown here is derived from an EMBL/GenBank/DDBJ whole genome shotgun (WGS) entry which is preliminary data.</text>
</comment>
<dbReference type="EMBL" id="ML993945">
    <property type="protein sequence ID" value="KAF2202211.1"/>
    <property type="molecule type" value="Genomic_DNA"/>
</dbReference>
<name>A0A9P4JPY1_9PLEO</name>
<keyword evidence="2" id="KW-1185">Reference proteome</keyword>
<protein>
    <submittedName>
        <fullName evidence="1">Uncharacterized protein</fullName>
    </submittedName>
</protein>
<organism evidence="1 2">
    <name type="scientific">Delitschia confertaspora ATCC 74209</name>
    <dbReference type="NCBI Taxonomy" id="1513339"/>
    <lineage>
        <taxon>Eukaryota</taxon>
        <taxon>Fungi</taxon>
        <taxon>Dikarya</taxon>
        <taxon>Ascomycota</taxon>
        <taxon>Pezizomycotina</taxon>
        <taxon>Dothideomycetes</taxon>
        <taxon>Pleosporomycetidae</taxon>
        <taxon>Pleosporales</taxon>
        <taxon>Delitschiaceae</taxon>
        <taxon>Delitschia</taxon>
    </lineage>
</organism>
<dbReference type="PANTHER" id="PTHR34724:SF2">
    <property type="entry name" value="OS12G0596101 PROTEIN"/>
    <property type="match status" value="1"/>
</dbReference>
<evidence type="ECO:0000313" key="2">
    <source>
        <dbReference type="Proteomes" id="UP000799536"/>
    </source>
</evidence>
<dbReference type="AlphaFoldDB" id="A0A9P4JPY1"/>
<dbReference type="OrthoDB" id="88410at2759"/>
<evidence type="ECO:0000313" key="1">
    <source>
        <dbReference type="EMBL" id="KAF2202211.1"/>
    </source>
</evidence>
<reference evidence="1" key="1">
    <citation type="journal article" date="2020" name="Stud. Mycol.">
        <title>101 Dothideomycetes genomes: a test case for predicting lifestyles and emergence of pathogens.</title>
        <authorList>
            <person name="Haridas S."/>
            <person name="Albert R."/>
            <person name="Binder M."/>
            <person name="Bloem J."/>
            <person name="Labutti K."/>
            <person name="Salamov A."/>
            <person name="Andreopoulos B."/>
            <person name="Baker S."/>
            <person name="Barry K."/>
            <person name="Bills G."/>
            <person name="Bluhm B."/>
            <person name="Cannon C."/>
            <person name="Castanera R."/>
            <person name="Culley D."/>
            <person name="Daum C."/>
            <person name="Ezra D."/>
            <person name="Gonzalez J."/>
            <person name="Henrissat B."/>
            <person name="Kuo A."/>
            <person name="Liang C."/>
            <person name="Lipzen A."/>
            <person name="Lutzoni F."/>
            <person name="Magnuson J."/>
            <person name="Mondo S."/>
            <person name="Nolan M."/>
            <person name="Ohm R."/>
            <person name="Pangilinan J."/>
            <person name="Park H.-J."/>
            <person name="Ramirez L."/>
            <person name="Alfaro M."/>
            <person name="Sun H."/>
            <person name="Tritt A."/>
            <person name="Yoshinaga Y."/>
            <person name="Zwiers L.-H."/>
            <person name="Turgeon B."/>
            <person name="Goodwin S."/>
            <person name="Spatafora J."/>
            <person name="Crous P."/>
            <person name="Grigoriev I."/>
        </authorList>
    </citation>
    <scope>NUCLEOTIDE SEQUENCE</scope>
    <source>
        <strain evidence="1">ATCC 74209</strain>
    </source>
</reference>
<dbReference type="Proteomes" id="UP000799536">
    <property type="component" value="Unassembled WGS sequence"/>
</dbReference>
<gene>
    <name evidence="1" type="ORF">GQ43DRAFT_369662</name>
</gene>
<dbReference type="PANTHER" id="PTHR34724">
    <property type="entry name" value="OS12G0596101 PROTEIN"/>
    <property type="match status" value="1"/>
</dbReference>
<sequence length="56" mass="6178">MCHKAKCTTCSKTTWYGCGNHISSVMSNIPSEQWCSCDPKVERDGHAYPPMGSLRG</sequence>